<keyword evidence="4" id="KW-1185">Reference proteome</keyword>
<keyword evidence="1" id="KW-0732">Signal</keyword>
<dbReference type="InterPro" id="IPR000742">
    <property type="entry name" value="EGF"/>
</dbReference>
<feature type="domain" description="EGF-like" evidence="2">
    <location>
        <begin position="213"/>
        <end position="253"/>
    </location>
</feature>
<evidence type="ECO:0000313" key="4">
    <source>
        <dbReference type="Proteomes" id="UP000828390"/>
    </source>
</evidence>
<feature type="domain" description="EGF-like" evidence="2">
    <location>
        <begin position="173"/>
        <end position="207"/>
    </location>
</feature>
<accession>A0A9D4CDP9</accession>
<feature type="signal peptide" evidence="1">
    <location>
        <begin position="1"/>
        <end position="21"/>
    </location>
</feature>
<evidence type="ECO:0000256" key="1">
    <source>
        <dbReference type="SAM" id="SignalP"/>
    </source>
</evidence>
<dbReference type="Proteomes" id="UP000828390">
    <property type="component" value="Unassembled WGS sequence"/>
</dbReference>
<comment type="caution">
    <text evidence="3">The sequence shown here is derived from an EMBL/GenBank/DDBJ whole genome shotgun (WGS) entry which is preliminary data.</text>
</comment>
<organism evidence="3 4">
    <name type="scientific">Dreissena polymorpha</name>
    <name type="common">Zebra mussel</name>
    <name type="synonym">Mytilus polymorpha</name>
    <dbReference type="NCBI Taxonomy" id="45954"/>
    <lineage>
        <taxon>Eukaryota</taxon>
        <taxon>Metazoa</taxon>
        <taxon>Spiralia</taxon>
        <taxon>Lophotrochozoa</taxon>
        <taxon>Mollusca</taxon>
        <taxon>Bivalvia</taxon>
        <taxon>Autobranchia</taxon>
        <taxon>Heteroconchia</taxon>
        <taxon>Euheterodonta</taxon>
        <taxon>Imparidentia</taxon>
        <taxon>Neoheterodontei</taxon>
        <taxon>Myida</taxon>
        <taxon>Dreissenoidea</taxon>
        <taxon>Dreissenidae</taxon>
        <taxon>Dreissena</taxon>
    </lineage>
</organism>
<proteinExistence type="predicted"/>
<evidence type="ECO:0000313" key="3">
    <source>
        <dbReference type="EMBL" id="KAH3722020.1"/>
    </source>
</evidence>
<sequence length="953" mass="107368">MSGHVFACLLLVCILSVQTDGYCLDDNDCLYGWNHQCYNNTVRSYCRQGSCQQDADCGFDLLFCQHGYCRPSYCATDEDCQADNAACFYGVCFCKPGFRRIEKACVSVTGLTCRPYSADLDCNPSSFELMWNYGSVQNYGFDYVCDKQANICQCNMDVKKQNNGVCYSYLGSECKSSLECGRNSNMSCIDGTCTCSTGFLLRESECIWVMDAGCSSTDECLYEGFECKNTDIGSFCRCPIGHAVKSLNNATCIKVYGSSCADIHMCGYTESFFYRRSYFEILYKYHDYYSNKHFHCDLDNVCSCKPGFRWNQQIHNCEQIYDSICNSDMDCYSDNQSSAISTRMHICNIQTQKCDCRLGFRLSSFNTFDENQHVTRFICEGAETWYCESDEDCSASRVNSTCNSGSMCNCAEGLIEHGGACMLKESVCPEVVLTLPDLYRRSPKYALSSTEPPIRDDRLKDIWYNIGPAMISTEVKLNGRLPGACGTYYPIYLAESITAMEQSEIDSGYTITKQAKIGGLHEFGTSNNLSVQIRKCGSQYLAKLQVPNVVFAAYCLEHDTVSVSAGNSTDRWAHLEQKLQFQSEIDDNTSTEIYKPSVVFRCHPLDKYYNSYYYNYGGHCSGCNRYSYSTDGWFYTIHWYVNGLQCKTIGPTERSRLQETDLTESYISNMCGHRHFGFQIQCSFQWSETMFGERSTPIFSKRIQTGLNAWTVVTSAAGDFILPSIHSTPIGCQSSASDTSETCRIKWNLSAHGSCPFHTTKDIPDLCGVSILGLTKYGWERHYSQQYAFWRILFNETYIAELQANTLLTNGLKILISSDVKLQSSNMIATFAPLTSDHELWNGYTIPNIRVITKQTSSDTKETIRIIYDHGVYTSVISKETLSGNKIVFPMKEVGEFLVFKSRKHVVEVHVQTEVCSKGACACGIIIRNGNEIYMNSICNGITRDGFIHIGHG</sequence>
<dbReference type="EMBL" id="JAIWYP010000013">
    <property type="protein sequence ID" value="KAH3722020.1"/>
    <property type="molecule type" value="Genomic_DNA"/>
</dbReference>
<reference evidence="3" key="1">
    <citation type="journal article" date="2019" name="bioRxiv">
        <title>The Genome of the Zebra Mussel, Dreissena polymorpha: A Resource for Invasive Species Research.</title>
        <authorList>
            <person name="McCartney M.A."/>
            <person name="Auch B."/>
            <person name="Kono T."/>
            <person name="Mallez S."/>
            <person name="Zhang Y."/>
            <person name="Obille A."/>
            <person name="Becker A."/>
            <person name="Abrahante J.E."/>
            <person name="Garbe J."/>
            <person name="Badalamenti J.P."/>
            <person name="Herman A."/>
            <person name="Mangelson H."/>
            <person name="Liachko I."/>
            <person name="Sullivan S."/>
            <person name="Sone E.D."/>
            <person name="Koren S."/>
            <person name="Silverstein K.A.T."/>
            <person name="Beckman K.B."/>
            <person name="Gohl D.M."/>
        </authorList>
    </citation>
    <scope>NUCLEOTIDE SEQUENCE</scope>
    <source>
        <strain evidence="3">Duluth1</strain>
        <tissue evidence="3">Whole animal</tissue>
    </source>
</reference>
<gene>
    <name evidence="3" type="ORF">DPMN_064969</name>
</gene>
<reference evidence="3" key="2">
    <citation type="submission" date="2020-11" db="EMBL/GenBank/DDBJ databases">
        <authorList>
            <person name="McCartney M.A."/>
            <person name="Auch B."/>
            <person name="Kono T."/>
            <person name="Mallez S."/>
            <person name="Becker A."/>
            <person name="Gohl D.M."/>
            <person name="Silverstein K.A.T."/>
            <person name="Koren S."/>
            <person name="Bechman K.B."/>
            <person name="Herman A."/>
            <person name="Abrahante J.E."/>
            <person name="Garbe J."/>
        </authorList>
    </citation>
    <scope>NUCLEOTIDE SEQUENCE</scope>
    <source>
        <strain evidence="3">Duluth1</strain>
        <tissue evidence="3">Whole animal</tissue>
    </source>
</reference>
<name>A0A9D4CDP9_DREPO</name>
<feature type="chain" id="PRO_5039543877" description="EGF-like domain-containing protein" evidence="1">
    <location>
        <begin position="22"/>
        <end position="953"/>
    </location>
</feature>
<protein>
    <recommendedName>
        <fullName evidence="2">EGF-like domain-containing protein</fullName>
    </recommendedName>
</protein>
<dbReference type="SMART" id="SM00181">
    <property type="entry name" value="EGF"/>
    <property type="match status" value="3"/>
</dbReference>
<feature type="domain" description="EGF-like" evidence="2">
    <location>
        <begin position="73"/>
        <end position="106"/>
    </location>
</feature>
<dbReference type="AlphaFoldDB" id="A0A9D4CDP9"/>
<evidence type="ECO:0000259" key="2">
    <source>
        <dbReference type="SMART" id="SM00181"/>
    </source>
</evidence>